<feature type="region of interest" description="Disordered" evidence="1">
    <location>
        <begin position="201"/>
        <end position="238"/>
    </location>
</feature>
<name>A0A1T2KTP0_9GAMM</name>
<dbReference type="Pfam" id="PF07793">
    <property type="entry name" value="DUF1631"/>
    <property type="match status" value="1"/>
</dbReference>
<feature type="compositionally biased region" description="Gly residues" evidence="1">
    <location>
        <begin position="220"/>
        <end position="235"/>
    </location>
</feature>
<organism evidence="2 3">
    <name type="scientific">Solemya velesiana gill symbiont</name>
    <dbReference type="NCBI Taxonomy" id="1918948"/>
    <lineage>
        <taxon>Bacteria</taxon>
        <taxon>Pseudomonadati</taxon>
        <taxon>Pseudomonadota</taxon>
        <taxon>Gammaproteobacteria</taxon>
        <taxon>sulfur-oxidizing symbionts</taxon>
    </lineage>
</organism>
<sequence>MTEMFEQMEPAMLDFAEMAETNQSQLRFVEAINIVKAQRESVEHKFREEITRGFKEFLQGKPITYPVDVVEKNAQIELDIVEYDDLEQRIAIQNIVSKAHNKWFKEIYALRQRLSMLRGGKKLPEEDIPAGPAHIASAFQIASDLFDLEQDKLLILYALFDKFVLTESGTIFESINSRLIDAGIFPNFKVDIEINPRTGEIREKKKTGSGFEPSAKEAAGGTGKGKGEGEGGGSQSLGDELFDNIRSMLKSKRKSDPRYKDHPDFNPAAANVQMIETPALASAITNVQPKQSASYLPEANSEGELPQTVELDQNLIQEVRQTLVAERERLFTEVDRNKIPSADLDTIEMVGMLFEEVLNEKHLPNIAKALISHLHTPILKVAVIDHKFLVDNSHISRRLINLMVDSGTQWIDEEDLRKGIYYPMQDLIKKILAKFKEDNLGVFDEAYESLDKRISDLVQKAHIVETRTQEASRGRERLESARSRAHHAIEKKLGDRSIPHALDRFLNHAWLDKLILMLLRDPDVEQTREWSDAMVVVDKVIWCFDACTDPETHGQLPIAIKELKTLVEEGLMTLGEYHQPDSDELFSMLQSYADKTVEEAAPSIRKDAKDAASPKAVARTRSKPLSGKEKEILEELKELEFGTWFELDDTSGNSYRVKLSWLSPVTRKCMFVDSSGVQSSVIPIDSLARKMGAGQARVIEQHKVPFVDRAMETIKNILGKALGIQQAPA</sequence>
<protein>
    <recommendedName>
        <fullName evidence="4">Thymidine phosphorylase</fullName>
    </recommendedName>
</protein>
<evidence type="ECO:0000313" key="3">
    <source>
        <dbReference type="Proteomes" id="UP000190896"/>
    </source>
</evidence>
<dbReference type="EMBL" id="MPRJ01000049">
    <property type="protein sequence ID" value="OOZ36219.1"/>
    <property type="molecule type" value="Genomic_DNA"/>
</dbReference>
<proteinExistence type="predicted"/>
<keyword evidence="3" id="KW-1185">Reference proteome</keyword>
<evidence type="ECO:0008006" key="4">
    <source>
        <dbReference type="Google" id="ProtNLM"/>
    </source>
</evidence>
<comment type="caution">
    <text evidence="2">The sequence shown here is derived from an EMBL/GenBank/DDBJ whole genome shotgun (WGS) entry which is preliminary data.</text>
</comment>
<evidence type="ECO:0000313" key="2">
    <source>
        <dbReference type="EMBL" id="OOZ36219.1"/>
    </source>
</evidence>
<accession>A0A1T2KTP0</accession>
<reference evidence="2 3" key="1">
    <citation type="submission" date="2016-11" db="EMBL/GenBank/DDBJ databases">
        <title>Mixed transmission modes and dynamic genome evolution in an obligate animal-bacterial symbiosis.</title>
        <authorList>
            <person name="Russell S.L."/>
            <person name="Corbett-Detig R.B."/>
            <person name="Cavanaugh C.M."/>
        </authorList>
    </citation>
    <scope>NUCLEOTIDE SEQUENCE [LARGE SCALE GENOMIC DNA]</scope>
    <source>
        <strain evidence="2">Se-Cadez</strain>
    </source>
</reference>
<dbReference type="InterPro" id="IPR012434">
    <property type="entry name" value="DUF1631"/>
</dbReference>
<gene>
    <name evidence="2" type="ORF">BOW51_08210</name>
</gene>
<dbReference type="Proteomes" id="UP000190896">
    <property type="component" value="Unassembled WGS sequence"/>
</dbReference>
<dbReference type="AlphaFoldDB" id="A0A1T2KTP0"/>
<evidence type="ECO:0000256" key="1">
    <source>
        <dbReference type="SAM" id="MobiDB-lite"/>
    </source>
</evidence>